<reference evidence="1 2" key="1">
    <citation type="journal article" date="2013" name="Genome Announc.">
        <title>Draft Genome Sequence of the Brazilian Toxic Bloom-Forming Cyanobacterium Microcystis aeruginosa Strain SPC777.</title>
        <authorList>
            <person name="Fiore M.F."/>
            <person name="Alvarenga D.O."/>
            <person name="Varani A.M."/>
            <person name="Hoff-Risseti C."/>
            <person name="Crespim E."/>
            <person name="Ramos R.T."/>
            <person name="Silva A."/>
            <person name="Schaker P.D."/>
            <person name="Heck K."/>
            <person name="Rigonato J."/>
            <person name="Schneider M.P."/>
        </authorList>
    </citation>
    <scope>NUCLEOTIDE SEQUENCE [LARGE SCALE GENOMIC DNA]</scope>
    <source>
        <strain evidence="2">SPC 777</strain>
    </source>
</reference>
<protein>
    <submittedName>
        <fullName evidence="1">Uncharacterized protein</fullName>
    </submittedName>
</protein>
<evidence type="ECO:0000313" key="1">
    <source>
        <dbReference type="EMBL" id="EPF24757.1"/>
    </source>
</evidence>
<gene>
    <name evidence="1" type="ORF">MAESPC_00256</name>
</gene>
<organism evidence="1 2">
    <name type="scientific">Microcystis aeruginosa SPC777</name>
    <dbReference type="NCBI Taxonomy" id="482300"/>
    <lineage>
        <taxon>Bacteria</taxon>
        <taxon>Bacillati</taxon>
        <taxon>Cyanobacteriota</taxon>
        <taxon>Cyanophyceae</taxon>
        <taxon>Oscillatoriophycideae</taxon>
        <taxon>Chroococcales</taxon>
        <taxon>Microcystaceae</taxon>
        <taxon>Microcystis</taxon>
    </lineage>
</organism>
<comment type="caution">
    <text evidence="1">The sequence shown here is derived from an EMBL/GenBank/DDBJ whole genome shotgun (WGS) entry which is preliminary data.</text>
</comment>
<name>S3JYD2_MICAE</name>
<dbReference type="EMBL" id="ASZQ01000010">
    <property type="protein sequence ID" value="EPF24757.1"/>
    <property type="molecule type" value="Genomic_DNA"/>
</dbReference>
<proteinExistence type="predicted"/>
<dbReference type="PATRIC" id="fig|482300.6.peg.282"/>
<dbReference type="Proteomes" id="UP000014617">
    <property type="component" value="Unassembled WGS sequence"/>
</dbReference>
<accession>S3JYD2</accession>
<dbReference type="AlphaFoldDB" id="S3JYD2"/>
<sequence>MTNKTNQFNEDYQKMMDDLDDQVLQEVRKEFYRKQNFIYLNLS</sequence>
<evidence type="ECO:0000313" key="2">
    <source>
        <dbReference type="Proteomes" id="UP000014617"/>
    </source>
</evidence>